<evidence type="ECO:0000256" key="1">
    <source>
        <dbReference type="ARBA" id="ARBA00004173"/>
    </source>
</evidence>
<evidence type="ECO:0000256" key="3">
    <source>
        <dbReference type="ARBA" id="ARBA00023128"/>
    </source>
</evidence>
<dbReference type="GO" id="GO:0016226">
    <property type="term" value="P:iron-sulfur cluster assembly"/>
    <property type="evidence" value="ECO:0007669"/>
    <property type="project" value="TreeGrafter"/>
</dbReference>
<dbReference type="InterPro" id="IPR027266">
    <property type="entry name" value="TrmE/GcvT-like"/>
</dbReference>
<evidence type="ECO:0000259" key="7">
    <source>
        <dbReference type="Pfam" id="PF25455"/>
    </source>
</evidence>
<keyword evidence="2" id="KW-0809">Transit peptide</keyword>
<evidence type="ECO:0000313" key="8">
    <source>
        <dbReference type="EMBL" id="TPX56347.1"/>
    </source>
</evidence>
<comment type="subcellular location">
    <subcellularLocation>
        <location evidence="1">Mitochondrion</location>
    </subcellularLocation>
</comment>
<comment type="caution">
    <text evidence="8">The sequence shown here is derived from an EMBL/GenBank/DDBJ whole genome shotgun (WGS) entry which is preliminary data.</text>
</comment>
<feature type="domain" description="GCVT N-terminal" evidence="6">
    <location>
        <begin position="61"/>
        <end position="168"/>
    </location>
</feature>
<feature type="region of interest" description="Disordered" evidence="5">
    <location>
        <begin position="274"/>
        <end position="312"/>
    </location>
</feature>
<comment type="similarity">
    <text evidence="4">Belongs to the GcvT family. CAF17/IBA57 subfamily.</text>
</comment>
<sequence>MFLSQQAKLFLPRRWPCTQLHRPNARQFSSASLPSTISGADYLRVSNGKDQFSALPGRGFLEIEGPEAVKFLQGLTTNQISRIERGGDGIFAAFLTAQGRVLYDVFIYPKNRCETFPHPCFVVEHDSRLTQDLMTHLKRYKLRAKLNITNVSSQFQAYQIWGPNTSRLWGSYLPPMAGAAAKEVGVEPSLPSSFSKANPESYTLRRILLGIPEGADDFSTGTSLPLESNLDLINGVDFRKGCYLGQELTIRTYHTGVTRKRIVPVQFYTKEDTCAHPLPSPQTDVTLDQQQQQETSNAAKPGRSRRPPSSVGKICSGLHNVGLALMRLDYFGTGDHAGPALLANNGLLVRPFAPQWWPQPPEAEGGPAADAQ</sequence>
<dbReference type="EMBL" id="QEAQ01000077">
    <property type="protein sequence ID" value="TPX56347.1"/>
    <property type="molecule type" value="Genomic_DNA"/>
</dbReference>
<name>A0A507DYS9_9FUNG</name>
<dbReference type="Proteomes" id="UP000318582">
    <property type="component" value="Unassembled WGS sequence"/>
</dbReference>
<dbReference type="PANTHER" id="PTHR22602">
    <property type="entry name" value="TRANSFERASE CAF17, MITOCHONDRIAL-RELATED"/>
    <property type="match status" value="1"/>
</dbReference>
<dbReference type="NCBIfam" id="TIGR03317">
    <property type="entry name" value="ygfZ_signature"/>
    <property type="match status" value="1"/>
</dbReference>
<keyword evidence="8" id="KW-0489">Methyltransferase</keyword>
<evidence type="ECO:0000256" key="2">
    <source>
        <dbReference type="ARBA" id="ARBA00022946"/>
    </source>
</evidence>
<evidence type="ECO:0000256" key="5">
    <source>
        <dbReference type="SAM" id="MobiDB-lite"/>
    </source>
</evidence>
<dbReference type="InterPro" id="IPR017703">
    <property type="entry name" value="YgfZ/GCV_T_CS"/>
</dbReference>
<organism evidence="8 9">
    <name type="scientific">Powellomyces hirtus</name>
    <dbReference type="NCBI Taxonomy" id="109895"/>
    <lineage>
        <taxon>Eukaryota</taxon>
        <taxon>Fungi</taxon>
        <taxon>Fungi incertae sedis</taxon>
        <taxon>Chytridiomycota</taxon>
        <taxon>Chytridiomycota incertae sedis</taxon>
        <taxon>Chytridiomycetes</taxon>
        <taxon>Spizellomycetales</taxon>
        <taxon>Powellomycetaceae</taxon>
        <taxon>Powellomyces</taxon>
    </lineage>
</organism>
<feature type="domain" description="CAF17 C-terminal" evidence="7">
    <location>
        <begin position="259"/>
        <end position="359"/>
    </location>
</feature>
<dbReference type="GO" id="GO:0032259">
    <property type="term" value="P:methylation"/>
    <property type="evidence" value="ECO:0007669"/>
    <property type="project" value="UniProtKB-KW"/>
</dbReference>
<evidence type="ECO:0000313" key="9">
    <source>
        <dbReference type="Proteomes" id="UP000318582"/>
    </source>
</evidence>
<proteinExistence type="inferred from homology"/>
<dbReference type="InterPro" id="IPR045179">
    <property type="entry name" value="YgfZ/GcvT"/>
</dbReference>
<gene>
    <name evidence="8" type="primary">GCV1</name>
    <name evidence="8" type="ORF">PhCBS80983_g04579</name>
</gene>
<dbReference type="InterPro" id="IPR006222">
    <property type="entry name" value="GCVT_N"/>
</dbReference>
<evidence type="ECO:0000259" key="6">
    <source>
        <dbReference type="Pfam" id="PF01571"/>
    </source>
</evidence>
<dbReference type="GO" id="GO:0005759">
    <property type="term" value="C:mitochondrial matrix"/>
    <property type="evidence" value="ECO:0007669"/>
    <property type="project" value="TreeGrafter"/>
</dbReference>
<accession>A0A507DYS9</accession>
<dbReference type="Gene3D" id="2.40.30.160">
    <property type="match status" value="1"/>
</dbReference>
<dbReference type="PANTHER" id="PTHR22602:SF0">
    <property type="entry name" value="TRANSFERASE CAF17, MITOCHONDRIAL-RELATED"/>
    <property type="match status" value="1"/>
</dbReference>
<dbReference type="Gene3D" id="3.30.1360.120">
    <property type="entry name" value="Probable tRNA modification gtpase trme, domain 1"/>
    <property type="match status" value="1"/>
</dbReference>
<evidence type="ECO:0000256" key="4">
    <source>
        <dbReference type="ARBA" id="ARBA00093447"/>
    </source>
</evidence>
<dbReference type="Pfam" id="PF25455">
    <property type="entry name" value="Beta-barrel_CAF17_C"/>
    <property type="match status" value="1"/>
</dbReference>
<reference evidence="8 9" key="1">
    <citation type="journal article" date="2019" name="Sci. Rep.">
        <title>Comparative genomics of chytrid fungi reveal insights into the obligate biotrophic and pathogenic lifestyle of Synchytrium endobioticum.</title>
        <authorList>
            <person name="van de Vossenberg B.T.L.H."/>
            <person name="Warris S."/>
            <person name="Nguyen H.D.T."/>
            <person name="van Gent-Pelzer M.P.E."/>
            <person name="Joly D.L."/>
            <person name="van de Geest H.C."/>
            <person name="Bonants P.J.M."/>
            <person name="Smith D.S."/>
            <person name="Levesque C.A."/>
            <person name="van der Lee T.A.J."/>
        </authorList>
    </citation>
    <scope>NUCLEOTIDE SEQUENCE [LARGE SCALE GENOMIC DNA]</scope>
    <source>
        <strain evidence="8 9">CBS 809.83</strain>
    </source>
</reference>
<dbReference type="InterPro" id="IPR057460">
    <property type="entry name" value="CAF17_C"/>
</dbReference>
<dbReference type="STRING" id="109895.A0A507DYS9"/>
<feature type="compositionally biased region" description="Polar residues" evidence="5">
    <location>
        <begin position="281"/>
        <end position="298"/>
    </location>
</feature>
<keyword evidence="9" id="KW-1185">Reference proteome</keyword>
<keyword evidence="8" id="KW-0808">Transferase</keyword>
<dbReference type="Pfam" id="PF01571">
    <property type="entry name" value="GCV_T"/>
    <property type="match status" value="1"/>
</dbReference>
<keyword evidence="3" id="KW-0496">Mitochondrion</keyword>
<protein>
    <submittedName>
        <fullName evidence="8">Aminomethyltransferase</fullName>
    </submittedName>
</protein>
<dbReference type="GO" id="GO:0008168">
    <property type="term" value="F:methyltransferase activity"/>
    <property type="evidence" value="ECO:0007669"/>
    <property type="project" value="UniProtKB-KW"/>
</dbReference>
<dbReference type="SUPFAM" id="SSF103025">
    <property type="entry name" value="Folate-binding domain"/>
    <property type="match status" value="1"/>
</dbReference>
<dbReference type="AlphaFoldDB" id="A0A507DYS9"/>